<dbReference type="Proteomes" id="UP001430306">
    <property type="component" value="Unassembled WGS sequence"/>
</dbReference>
<comment type="caution">
    <text evidence="3">The sequence shown here is derived from an EMBL/GenBank/DDBJ whole genome shotgun (WGS) entry which is preliminary data.</text>
</comment>
<gene>
    <name evidence="3" type="ORF">LOC71_04310</name>
</gene>
<feature type="domain" description="Urease accessory protein UreH-like transmembrane" evidence="2">
    <location>
        <begin position="8"/>
        <end position="217"/>
    </location>
</feature>
<organism evidence="3 4">
    <name type="scientific">Rhodopirellula halodulae</name>
    <dbReference type="NCBI Taxonomy" id="2894198"/>
    <lineage>
        <taxon>Bacteria</taxon>
        <taxon>Pseudomonadati</taxon>
        <taxon>Planctomycetota</taxon>
        <taxon>Planctomycetia</taxon>
        <taxon>Pirellulales</taxon>
        <taxon>Pirellulaceae</taxon>
        <taxon>Rhodopirellula</taxon>
    </lineage>
</organism>
<dbReference type="EMBL" id="JAJKFW010000006">
    <property type="protein sequence ID" value="MCC9641485.1"/>
    <property type="molecule type" value="Genomic_DNA"/>
</dbReference>
<keyword evidence="1" id="KW-0812">Transmembrane</keyword>
<sequence>MWMLAGAVLTASLLGSMHCVGMCGPLAIWASGAGEKHSKSRVAMSTSLYHLGRLTTYVMAGLIAGTIGSLVEIGGQTLGVQLAAARLVGTIMMALGLWKLYQIMTAHRRQITGVAPSRMGGLLVRLRPAIFRLPASGRALAVGMLTTLLPCGWLYLFALVAAGTGQTLHGGVVMAAFWLGTVPALTALIAGTQSLSKRFTRLIPAATAATLILTGGYTASGRGFADLSSLSDIKASVDLTGNSNNSAETMQDLTSTPLPCCCAEGIPCETNEE</sequence>
<evidence type="ECO:0000256" key="1">
    <source>
        <dbReference type="SAM" id="Phobius"/>
    </source>
</evidence>
<feature type="transmembrane region" description="Helical" evidence="1">
    <location>
        <begin position="168"/>
        <end position="190"/>
    </location>
</feature>
<dbReference type="RefSeq" id="WP_230271646.1">
    <property type="nucleotide sequence ID" value="NZ_JAJKFW010000006.1"/>
</dbReference>
<dbReference type="InterPro" id="IPR039447">
    <property type="entry name" value="UreH-like_TM_dom"/>
</dbReference>
<dbReference type="PANTHER" id="PTHR42208:SF1">
    <property type="entry name" value="HEAVY METAL TRANSPORTER"/>
    <property type="match status" value="1"/>
</dbReference>
<accession>A0ABS8ND54</accession>
<name>A0ABS8ND54_9BACT</name>
<feature type="transmembrane region" description="Helical" evidence="1">
    <location>
        <begin position="202"/>
        <end position="220"/>
    </location>
</feature>
<feature type="transmembrane region" description="Helical" evidence="1">
    <location>
        <begin position="139"/>
        <end position="162"/>
    </location>
</feature>
<evidence type="ECO:0000313" key="4">
    <source>
        <dbReference type="Proteomes" id="UP001430306"/>
    </source>
</evidence>
<keyword evidence="1" id="KW-1133">Transmembrane helix</keyword>
<proteinExistence type="predicted"/>
<protein>
    <submittedName>
        <fullName evidence="3">Sulfite exporter TauE/SafE family protein</fullName>
    </submittedName>
</protein>
<reference evidence="3" key="1">
    <citation type="submission" date="2021-11" db="EMBL/GenBank/DDBJ databases">
        <title>Genome sequence.</title>
        <authorList>
            <person name="Sun Q."/>
        </authorList>
    </citation>
    <scope>NUCLEOTIDE SEQUENCE</scope>
    <source>
        <strain evidence="3">JC740</strain>
    </source>
</reference>
<dbReference type="Pfam" id="PF13386">
    <property type="entry name" value="DsbD_2"/>
    <property type="match status" value="1"/>
</dbReference>
<evidence type="ECO:0000313" key="3">
    <source>
        <dbReference type="EMBL" id="MCC9641485.1"/>
    </source>
</evidence>
<dbReference type="PANTHER" id="PTHR42208">
    <property type="entry name" value="HEAVY METAL TRANSPORTER-RELATED"/>
    <property type="match status" value="1"/>
</dbReference>
<keyword evidence="1" id="KW-0472">Membrane</keyword>
<evidence type="ECO:0000259" key="2">
    <source>
        <dbReference type="Pfam" id="PF13386"/>
    </source>
</evidence>
<feature type="transmembrane region" description="Helical" evidence="1">
    <location>
        <begin position="78"/>
        <end position="101"/>
    </location>
</feature>
<keyword evidence="4" id="KW-1185">Reference proteome</keyword>